<proteinExistence type="predicted"/>
<reference evidence="1" key="1">
    <citation type="submission" date="2020-05" db="EMBL/GenBank/DDBJ databases">
        <authorList>
            <person name="Chiriac C."/>
            <person name="Salcher M."/>
            <person name="Ghai R."/>
            <person name="Kavagutti S V."/>
        </authorList>
    </citation>
    <scope>NUCLEOTIDE SEQUENCE</scope>
</reference>
<sequence>MSDHDDPLQQMAADQAETARETQVDDLLAGLRQLKISEFLLSTISTIASISYGKLESGDLVEAKLGIDTLRALLPLLDGHIEEGIRKDLTNAVANLGLAYVEVSASTTS</sequence>
<dbReference type="AlphaFoldDB" id="A0A6J6PVG5"/>
<protein>
    <submittedName>
        <fullName evidence="1">Unannotated protein</fullName>
    </submittedName>
</protein>
<name>A0A6J6PVG5_9ZZZZ</name>
<evidence type="ECO:0000313" key="1">
    <source>
        <dbReference type="EMBL" id="CAB4702689.1"/>
    </source>
</evidence>
<dbReference type="EMBL" id="CAEZXP010000005">
    <property type="protein sequence ID" value="CAB4702689.1"/>
    <property type="molecule type" value="Genomic_DNA"/>
</dbReference>
<organism evidence="1">
    <name type="scientific">freshwater metagenome</name>
    <dbReference type="NCBI Taxonomy" id="449393"/>
    <lineage>
        <taxon>unclassified sequences</taxon>
        <taxon>metagenomes</taxon>
        <taxon>ecological metagenomes</taxon>
    </lineage>
</organism>
<gene>
    <name evidence="1" type="ORF">UFOPK2399_01460</name>
</gene>
<accession>A0A6J6PVG5</accession>